<keyword evidence="4 8" id="KW-0349">Heme</keyword>
<gene>
    <name evidence="12" type="ORF">CSSPJE1EN2_LOCUS4818</name>
</gene>
<comment type="similarity">
    <text evidence="8">Belongs to the peroxidase family. Classical plant (class III) peroxidase subfamily.</text>
</comment>
<comment type="cofactor">
    <cofactor evidence="8">
        <name>heme b</name>
        <dbReference type="ChEBI" id="CHEBI:60344"/>
    </cofactor>
    <text evidence="8">Binds 1 heme b (iron(II)-protoporphyrin IX) group per subunit.</text>
</comment>
<evidence type="ECO:0000313" key="13">
    <source>
        <dbReference type="Proteomes" id="UP001497522"/>
    </source>
</evidence>
<dbReference type="PROSITE" id="PS50873">
    <property type="entry name" value="PEROXIDASE_4"/>
    <property type="match status" value="1"/>
</dbReference>
<evidence type="ECO:0000256" key="1">
    <source>
        <dbReference type="ARBA" id="ARBA00000189"/>
    </source>
</evidence>
<keyword evidence="10" id="KW-0732">Signal</keyword>
<dbReference type="EMBL" id="OZ023713">
    <property type="protein sequence ID" value="CAK9861823.1"/>
    <property type="molecule type" value="Genomic_DNA"/>
</dbReference>
<feature type="region of interest" description="Disordered" evidence="9">
    <location>
        <begin position="356"/>
        <end position="380"/>
    </location>
</feature>
<protein>
    <recommendedName>
        <fullName evidence="8">Peroxidase</fullName>
        <ecNumber evidence="8">1.11.1.7</ecNumber>
    </recommendedName>
</protein>
<dbReference type="InterPro" id="IPR002016">
    <property type="entry name" value="Haem_peroxidase"/>
</dbReference>
<name>A0ABP1AH76_9BRYO</name>
<proteinExistence type="inferred from homology"/>
<feature type="chain" id="PRO_5046766578" description="Peroxidase" evidence="10">
    <location>
        <begin position="44"/>
        <end position="380"/>
    </location>
</feature>
<dbReference type="Pfam" id="PF00141">
    <property type="entry name" value="peroxidase"/>
    <property type="match status" value="1"/>
</dbReference>
<evidence type="ECO:0000256" key="7">
    <source>
        <dbReference type="ARBA" id="ARBA00023157"/>
    </source>
</evidence>
<evidence type="ECO:0000259" key="11">
    <source>
        <dbReference type="PROSITE" id="PS50873"/>
    </source>
</evidence>
<evidence type="ECO:0000256" key="5">
    <source>
        <dbReference type="ARBA" id="ARBA00022723"/>
    </source>
</evidence>
<feature type="domain" description="Plant heme peroxidase family profile" evidence="11">
    <location>
        <begin position="52"/>
        <end position="359"/>
    </location>
</feature>
<evidence type="ECO:0000256" key="8">
    <source>
        <dbReference type="RuleBase" id="RU362060"/>
    </source>
</evidence>
<accession>A0ABP1AH76</accession>
<dbReference type="SUPFAM" id="SSF48113">
    <property type="entry name" value="Heme-dependent peroxidases"/>
    <property type="match status" value="1"/>
</dbReference>
<dbReference type="PROSITE" id="PS00435">
    <property type="entry name" value="PEROXIDASE_1"/>
    <property type="match status" value="1"/>
</dbReference>
<keyword evidence="7" id="KW-1015">Disulfide bond</keyword>
<dbReference type="PANTHER" id="PTHR31388:SF5">
    <property type="entry name" value="PEROXIDASE"/>
    <property type="match status" value="1"/>
</dbReference>
<dbReference type="Gene3D" id="1.10.520.10">
    <property type="match status" value="1"/>
</dbReference>
<feature type="compositionally biased region" description="Low complexity" evidence="9">
    <location>
        <begin position="361"/>
        <end position="380"/>
    </location>
</feature>
<dbReference type="Proteomes" id="UP001497522">
    <property type="component" value="Chromosome 12"/>
</dbReference>
<dbReference type="PRINTS" id="PR00461">
    <property type="entry name" value="PLPEROXIDASE"/>
</dbReference>
<dbReference type="PRINTS" id="PR00458">
    <property type="entry name" value="PEROXIDASE"/>
</dbReference>
<evidence type="ECO:0000256" key="10">
    <source>
        <dbReference type="SAM" id="SignalP"/>
    </source>
</evidence>
<organism evidence="12 13">
    <name type="scientific">Sphagnum jensenii</name>
    <dbReference type="NCBI Taxonomy" id="128206"/>
    <lineage>
        <taxon>Eukaryota</taxon>
        <taxon>Viridiplantae</taxon>
        <taxon>Streptophyta</taxon>
        <taxon>Embryophyta</taxon>
        <taxon>Bryophyta</taxon>
        <taxon>Sphagnophytina</taxon>
        <taxon>Sphagnopsida</taxon>
        <taxon>Sphagnales</taxon>
        <taxon>Sphagnaceae</taxon>
        <taxon>Sphagnum</taxon>
    </lineage>
</organism>
<keyword evidence="13" id="KW-1185">Reference proteome</keyword>
<dbReference type="PANTHER" id="PTHR31388">
    <property type="entry name" value="PEROXIDASE 72-RELATED"/>
    <property type="match status" value="1"/>
</dbReference>
<dbReference type="InterPro" id="IPR010255">
    <property type="entry name" value="Haem_peroxidase_sf"/>
</dbReference>
<evidence type="ECO:0000313" key="12">
    <source>
        <dbReference type="EMBL" id="CAK9861823.1"/>
    </source>
</evidence>
<evidence type="ECO:0000256" key="4">
    <source>
        <dbReference type="ARBA" id="ARBA00022617"/>
    </source>
</evidence>
<comment type="similarity">
    <text evidence="2">Belongs to the peroxidase family. Ascorbate peroxidase subfamily.</text>
</comment>
<keyword evidence="6 8" id="KW-0408">Iron</keyword>
<feature type="signal peptide" evidence="10">
    <location>
        <begin position="1"/>
        <end position="43"/>
    </location>
</feature>
<dbReference type="Gene3D" id="1.10.420.10">
    <property type="entry name" value="Peroxidase, domain 2"/>
    <property type="match status" value="1"/>
</dbReference>
<keyword evidence="8" id="KW-0560">Oxidoreductase</keyword>
<dbReference type="EC" id="1.11.1.7" evidence="8"/>
<dbReference type="InterPro" id="IPR019793">
    <property type="entry name" value="Peroxidases_heam-ligand_BS"/>
</dbReference>
<sequence>MGGSKVISSTATAAAAAHGAVVAPCSWGVLVLLLLSAVGTVQCLHSSPTPAGLSEDFYAESCPEVFDIVSAGVALGTLTDVRLPASLLRVSFHDCWIGGCDASLSLDNSTTFTSEKFAVPNNNSIRGFNVLDAIKATLETVCPQTVSCADIVTIAARDSVVLAGGQGWPVVLGRRDSLTSHFSQSASAGSDGLPSPFVNLSTTIANFAFRNFSATEMVTLSGSHTFGRARCAVVTPRFTNTKPFFLNDTNVIDPKLKAKLLKHCANASDPNLVINNFDQTTPNTFDNKYYTNLVKELGVLHTDQNLFSAQGANTGLVKLYGQKQNLFFSAFAEGMIKMQNLGPLTGTQGQIRLQCGKVNPSSSSSSSSWTSSAESLLAVE</sequence>
<reference evidence="12" key="1">
    <citation type="submission" date="2024-03" db="EMBL/GenBank/DDBJ databases">
        <authorList>
            <consortium name="ELIXIR-Norway"/>
            <consortium name="Elixir Norway"/>
        </authorList>
    </citation>
    <scope>NUCLEOTIDE SEQUENCE</scope>
</reference>
<comment type="function">
    <text evidence="8">Removal of H(2)O(2), oxidation of toxic reductants, biosynthesis and degradation of lignin, suberization, auxin catabolism, response to environmental stresses such as wounding, pathogen attack and oxidative stress.</text>
</comment>
<comment type="catalytic activity">
    <reaction evidence="1 8">
        <text>2 a phenolic donor + H2O2 = 2 a phenolic radical donor + 2 H2O</text>
        <dbReference type="Rhea" id="RHEA:56136"/>
        <dbReference type="ChEBI" id="CHEBI:15377"/>
        <dbReference type="ChEBI" id="CHEBI:16240"/>
        <dbReference type="ChEBI" id="CHEBI:139520"/>
        <dbReference type="ChEBI" id="CHEBI:139521"/>
        <dbReference type="EC" id="1.11.1.7"/>
    </reaction>
</comment>
<keyword evidence="8" id="KW-0964">Secreted</keyword>
<dbReference type="CDD" id="cd00693">
    <property type="entry name" value="secretory_peroxidase"/>
    <property type="match status" value="1"/>
</dbReference>
<evidence type="ECO:0000256" key="2">
    <source>
        <dbReference type="ARBA" id="ARBA00006873"/>
    </source>
</evidence>
<keyword evidence="8" id="KW-0376">Hydrogen peroxide</keyword>
<comment type="subcellular location">
    <subcellularLocation>
        <location evidence="8">Secreted</location>
    </subcellularLocation>
</comment>
<evidence type="ECO:0000256" key="6">
    <source>
        <dbReference type="ARBA" id="ARBA00023004"/>
    </source>
</evidence>
<dbReference type="InterPro" id="IPR000823">
    <property type="entry name" value="Peroxidase_pln"/>
</dbReference>
<keyword evidence="3 8" id="KW-0575">Peroxidase</keyword>
<evidence type="ECO:0000256" key="3">
    <source>
        <dbReference type="ARBA" id="ARBA00022559"/>
    </source>
</evidence>
<keyword evidence="8" id="KW-0106">Calcium</keyword>
<keyword evidence="5 8" id="KW-0479">Metal-binding</keyword>
<comment type="cofactor">
    <cofactor evidence="8">
        <name>Ca(2+)</name>
        <dbReference type="ChEBI" id="CHEBI:29108"/>
    </cofactor>
    <text evidence="8">Binds 2 calcium ions per subunit.</text>
</comment>
<evidence type="ECO:0000256" key="9">
    <source>
        <dbReference type="SAM" id="MobiDB-lite"/>
    </source>
</evidence>
<dbReference type="InterPro" id="IPR033905">
    <property type="entry name" value="Secretory_peroxidase"/>
</dbReference>